<keyword evidence="5" id="KW-1185">Reference proteome</keyword>
<dbReference type="Pfam" id="PF13360">
    <property type="entry name" value="PQQ_2"/>
    <property type="match status" value="3"/>
</dbReference>
<evidence type="ECO:0000313" key="5">
    <source>
        <dbReference type="Proteomes" id="UP000317171"/>
    </source>
</evidence>
<dbReference type="SUPFAM" id="SSF53335">
    <property type="entry name" value="S-adenosyl-L-methionine-dependent methyltransferases"/>
    <property type="match status" value="1"/>
</dbReference>
<name>A0A517R7Z0_9PLAN</name>
<feature type="domain" description="Pyrrolo-quinoline quinone repeat" evidence="3">
    <location>
        <begin position="659"/>
        <end position="748"/>
    </location>
</feature>
<dbReference type="EMBL" id="CP036269">
    <property type="protein sequence ID" value="QDT40007.1"/>
    <property type="molecule type" value="Genomic_DNA"/>
</dbReference>
<dbReference type="PANTHER" id="PTHR34512">
    <property type="entry name" value="CELL SURFACE PROTEIN"/>
    <property type="match status" value="1"/>
</dbReference>
<gene>
    <name evidence="4" type="primary">afsK_1</name>
    <name evidence="4" type="ORF">Pan241w_00600</name>
</gene>
<dbReference type="RefSeq" id="WP_145209238.1">
    <property type="nucleotide sequence ID" value="NZ_CP036269.1"/>
</dbReference>
<feature type="domain" description="Pyrrolo-quinoline quinone repeat" evidence="3">
    <location>
        <begin position="792"/>
        <end position="929"/>
    </location>
</feature>
<dbReference type="InterPro" id="IPR002372">
    <property type="entry name" value="PQQ_rpt_dom"/>
</dbReference>
<dbReference type="EC" id="2.7.11.1" evidence="4"/>
<feature type="chain" id="PRO_5021818976" evidence="1">
    <location>
        <begin position="29"/>
        <end position="1228"/>
    </location>
</feature>
<keyword evidence="4" id="KW-0418">Kinase</keyword>
<dbReference type="Gene3D" id="2.60.120.430">
    <property type="entry name" value="Galactose-binding lectin"/>
    <property type="match status" value="1"/>
</dbReference>
<feature type="signal peptide" evidence="1">
    <location>
        <begin position="1"/>
        <end position="28"/>
    </location>
</feature>
<evidence type="ECO:0000259" key="2">
    <source>
        <dbReference type="Pfam" id="PF11721"/>
    </source>
</evidence>
<accession>A0A517R7Z0</accession>
<dbReference type="KEGG" id="gaz:Pan241w_00600"/>
<feature type="domain" description="Pyrrolo-quinoline quinone repeat" evidence="3">
    <location>
        <begin position="56"/>
        <end position="161"/>
    </location>
</feature>
<reference evidence="4 5" key="1">
    <citation type="submission" date="2019-02" db="EMBL/GenBank/DDBJ databases">
        <title>Deep-cultivation of Planctomycetes and their phenomic and genomic characterization uncovers novel biology.</title>
        <authorList>
            <person name="Wiegand S."/>
            <person name="Jogler M."/>
            <person name="Boedeker C."/>
            <person name="Pinto D."/>
            <person name="Vollmers J."/>
            <person name="Rivas-Marin E."/>
            <person name="Kohn T."/>
            <person name="Peeters S.H."/>
            <person name="Heuer A."/>
            <person name="Rast P."/>
            <person name="Oberbeckmann S."/>
            <person name="Bunk B."/>
            <person name="Jeske O."/>
            <person name="Meyerdierks A."/>
            <person name="Storesund J.E."/>
            <person name="Kallscheuer N."/>
            <person name="Luecker S."/>
            <person name="Lage O.M."/>
            <person name="Pohl T."/>
            <person name="Merkel B.J."/>
            <person name="Hornburger P."/>
            <person name="Mueller R.-W."/>
            <person name="Bruemmer F."/>
            <person name="Labrenz M."/>
            <person name="Spormann A.M."/>
            <person name="Op den Camp H."/>
            <person name="Overmann J."/>
            <person name="Amann R."/>
            <person name="Jetten M.S.M."/>
            <person name="Mascher T."/>
            <person name="Medema M.H."/>
            <person name="Devos D.P."/>
            <person name="Kaster A.-K."/>
            <person name="Ovreas L."/>
            <person name="Rohde M."/>
            <person name="Galperin M.Y."/>
            <person name="Jogler C."/>
        </authorList>
    </citation>
    <scope>NUCLEOTIDE SEQUENCE [LARGE SCALE GENOMIC DNA]</scope>
    <source>
        <strain evidence="4 5">Pan241w</strain>
    </source>
</reference>
<dbReference type="InterPro" id="IPR015943">
    <property type="entry name" value="WD40/YVTN_repeat-like_dom_sf"/>
</dbReference>
<dbReference type="OrthoDB" id="218952at2"/>
<evidence type="ECO:0000313" key="4">
    <source>
        <dbReference type="EMBL" id="QDT40007.1"/>
    </source>
</evidence>
<sequence length="1228" mass="135678" precursor="true">MSSPVVRVAGSFSFSVLSLLLLVCSASAADWPTWRNNAQRTAVTDEQLPSTLHLQWTRQLGPLKPAWPEDPRIQFDAHYEPVVAGQTLYVGSSRNDSITALDLSSGKEKWRFHANGPVRFAPLVSGKNIYFSADDGYFYCLDADNGSLRWKFQAAPNHRKALANERLASVWPIRGGAVLSEEKIYFTCGVWPFEGTFLYTLDAETGTSLAPPKYEIKTLKDITPQGYLVKNGDRLLIPCGRSVAACLDLKTDQFITHKYGNRATNYHVSSIGPYIFHGGSTFQMDAKQEYAVSARNPVLAENVVYFGEGGNVVAYDLKKLKIVKETDHRGKEVTKTLLNQLWSLPLPPKQNMPKAEYDAWVKAHPVQLDLKAGNRLYGHQANMIFALDLKEDGKGADVSWTQTIDGTPATMIAANGALVVVTQEGDLLCFGENQTKPQTFPEEKRELAKQQDDWTSKTQTMLQLTKPGNGYGLVLGTGSGRLLEELIQQSQLTLIAVEPDKAKVETLRTKFDAAGLYGSRVVVHQGNPRTFELPAYMAELIVSEDLTALGKSLAAEDWHTIYKSLRPYGGKACLELTDAEFKTLENAVAGKQLPRAALKQVDGFTLLSRVGSLPGSADWTHEYGDASNTLMSRDELVKAPLGVLWFGGPAGHGDLFYNRHDWGPSMAVIEGRMFLQGPGKLTAVDVYTGRILWQIPLKETPEDSPGRRGQSYDGKLVGFHFIAIEDSIYLVTSDNECLRLDPATGKTLATMKLPHPEDRWGRIRIQGDLLLTSVFRISPKIGKKYGLLPLELVALNRHTGEVIWTHKAQMSFPVVSLSGDRIYVYDGALENFYGDWKRRGKIPNALAERFIKAIDVQTGKLLWEHQTDVVGTWLSYSDKKDVMLVTNRNGISAFRGKDGSELWKKYSTGQGFRGHPETLWDKVIIWNDRILDQRGPGKSYDLETGEPILRTNPITGKPIPWEFTKDGHHCNYAIASPHLMTFRASSAGFCDIDSTNTSRLEGFRTGCRNSLVPANGVLNSPNMAHGCSCGYSLFTSLALTHVPESEVWSYSALALNAKTDQVQKLGVNLGAPGDRQAENGTLWLDYPNVGGSSPVVSLKLEGKDLRYFHKHSAFVETGNQKWVAASGVEGASVLTVTLSSVETKKRRYTVRLHFLEPDETKPGERLFDVSLQGKPVLQGLDVVNAAEGANRAIVREFKGIPASNNLKVELTPIKGRTLLSGVEIVVEE</sequence>
<dbReference type="Proteomes" id="UP000317171">
    <property type="component" value="Chromosome"/>
</dbReference>
<feature type="domain" description="Malectin" evidence="2">
    <location>
        <begin position="1145"/>
        <end position="1206"/>
    </location>
</feature>
<dbReference type="Gene3D" id="2.130.10.10">
    <property type="entry name" value="YVTN repeat-like/Quinoprotein amine dehydrogenase"/>
    <property type="match status" value="2"/>
</dbReference>
<dbReference type="AlphaFoldDB" id="A0A517R7Z0"/>
<evidence type="ECO:0000256" key="1">
    <source>
        <dbReference type="SAM" id="SignalP"/>
    </source>
</evidence>
<protein>
    <submittedName>
        <fullName evidence="4">Serine/threonine-protein kinase AfsK</fullName>
        <ecNumber evidence="4">2.7.11.1</ecNumber>
    </submittedName>
</protein>
<dbReference type="InterPro" id="IPR011047">
    <property type="entry name" value="Quinoprotein_ADH-like_sf"/>
</dbReference>
<dbReference type="InterPro" id="IPR021720">
    <property type="entry name" value="Malectin_dom"/>
</dbReference>
<dbReference type="InterPro" id="IPR018391">
    <property type="entry name" value="PQQ_b-propeller_rpt"/>
</dbReference>
<dbReference type="PANTHER" id="PTHR34512:SF30">
    <property type="entry name" value="OUTER MEMBRANE PROTEIN ASSEMBLY FACTOR BAMB"/>
    <property type="match status" value="1"/>
</dbReference>
<dbReference type="Pfam" id="PF11721">
    <property type="entry name" value="Malectin"/>
    <property type="match status" value="1"/>
</dbReference>
<dbReference type="GO" id="GO:0004674">
    <property type="term" value="F:protein serine/threonine kinase activity"/>
    <property type="evidence" value="ECO:0007669"/>
    <property type="project" value="UniProtKB-EC"/>
</dbReference>
<dbReference type="Gene3D" id="3.40.50.150">
    <property type="entry name" value="Vaccinia Virus protein VP39"/>
    <property type="match status" value="1"/>
</dbReference>
<dbReference type="SUPFAM" id="SSF50998">
    <property type="entry name" value="Quinoprotein alcohol dehydrogenase-like"/>
    <property type="match status" value="2"/>
</dbReference>
<dbReference type="SMART" id="SM00564">
    <property type="entry name" value="PQQ"/>
    <property type="match status" value="6"/>
</dbReference>
<keyword evidence="4" id="KW-0808">Transferase</keyword>
<proteinExistence type="predicted"/>
<evidence type="ECO:0000259" key="3">
    <source>
        <dbReference type="Pfam" id="PF13360"/>
    </source>
</evidence>
<keyword evidence="1" id="KW-0732">Signal</keyword>
<dbReference type="InterPro" id="IPR029063">
    <property type="entry name" value="SAM-dependent_MTases_sf"/>
</dbReference>
<organism evidence="4 5">
    <name type="scientific">Gimesia alba</name>
    <dbReference type="NCBI Taxonomy" id="2527973"/>
    <lineage>
        <taxon>Bacteria</taxon>
        <taxon>Pseudomonadati</taxon>
        <taxon>Planctomycetota</taxon>
        <taxon>Planctomycetia</taxon>
        <taxon>Planctomycetales</taxon>
        <taxon>Planctomycetaceae</taxon>
        <taxon>Gimesia</taxon>
    </lineage>
</organism>